<dbReference type="RefSeq" id="WP_172733334.1">
    <property type="nucleotide sequence ID" value="NZ_CABKVM010000014.1"/>
</dbReference>
<reference evidence="1 2" key="1">
    <citation type="submission" date="2019-03" db="EMBL/GenBank/DDBJ databases">
        <title>Genomic Encyclopedia of Type Strains, Phase IV (KMG-IV): sequencing the most valuable type-strain genomes for metagenomic binning, comparative biology and taxonomic classification.</title>
        <authorList>
            <person name="Goeker M."/>
        </authorList>
    </citation>
    <scope>NUCLEOTIDE SEQUENCE [LARGE SCALE GENOMIC DNA]</scope>
    <source>
        <strain evidence="1 2">DSM 100451</strain>
    </source>
</reference>
<evidence type="ECO:0000313" key="2">
    <source>
        <dbReference type="Proteomes" id="UP000295184"/>
    </source>
</evidence>
<dbReference type="STRING" id="1650663.GCA_001486665_00802"/>
<dbReference type="Pfam" id="PF11578">
    <property type="entry name" value="DUF3237"/>
    <property type="match status" value="1"/>
</dbReference>
<protein>
    <submittedName>
        <fullName evidence="1">Uncharacterized protein DUF3237</fullName>
    </submittedName>
</protein>
<organism evidence="1 2">
    <name type="scientific">Allofournierella massiliensis</name>
    <dbReference type="NCBI Taxonomy" id="1650663"/>
    <lineage>
        <taxon>Bacteria</taxon>
        <taxon>Bacillati</taxon>
        <taxon>Bacillota</taxon>
        <taxon>Clostridia</taxon>
        <taxon>Eubacteriales</taxon>
        <taxon>Oscillospiraceae</taxon>
        <taxon>Allofournierella</taxon>
    </lineage>
</organism>
<comment type="caution">
    <text evidence="1">The sequence shown here is derived from an EMBL/GenBank/DDBJ whole genome shotgun (WGS) entry which is preliminary data.</text>
</comment>
<proteinExistence type="predicted"/>
<gene>
    <name evidence="1" type="ORF">EDD77_13418</name>
</gene>
<sequence length="146" mass="16052">MTELLKIRIRILQMQEVCNGNSIARMILFDGDADSRFFKGRVLPGGVDTQTESSGRLTLSARYMLEGVDGTGAPCRIFVENSALLMAPGPEPIHTTPTVITDSPTLAPLFAGKLQGLVEPIPKSEELMVRIWFCEEQDENKNGQTD</sequence>
<accession>A0A4R1QKM2</accession>
<dbReference type="AlphaFoldDB" id="A0A4R1QKM2"/>
<dbReference type="Proteomes" id="UP000295184">
    <property type="component" value="Unassembled WGS sequence"/>
</dbReference>
<name>A0A4R1QKM2_9FIRM</name>
<dbReference type="Gene3D" id="2.40.160.20">
    <property type="match status" value="1"/>
</dbReference>
<dbReference type="EMBL" id="SLUM01000034">
    <property type="protein sequence ID" value="TCL53443.1"/>
    <property type="molecule type" value="Genomic_DNA"/>
</dbReference>
<evidence type="ECO:0000313" key="1">
    <source>
        <dbReference type="EMBL" id="TCL53443.1"/>
    </source>
</evidence>